<dbReference type="STRING" id="361077.A0A151ZEG4"/>
<dbReference type="OMA" id="DETEMAR"/>
<organism evidence="3 4">
    <name type="scientific">Tieghemostelium lacteum</name>
    <name type="common">Slime mold</name>
    <name type="synonym">Dictyostelium lacteum</name>
    <dbReference type="NCBI Taxonomy" id="361077"/>
    <lineage>
        <taxon>Eukaryota</taxon>
        <taxon>Amoebozoa</taxon>
        <taxon>Evosea</taxon>
        <taxon>Eumycetozoa</taxon>
        <taxon>Dictyostelia</taxon>
        <taxon>Dictyosteliales</taxon>
        <taxon>Raperosteliaceae</taxon>
        <taxon>Tieghemostelium</taxon>
    </lineage>
</organism>
<dbReference type="InterPro" id="IPR001180">
    <property type="entry name" value="CNH_dom"/>
</dbReference>
<gene>
    <name evidence="3" type="ORF">DLAC_06311</name>
</gene>
<dbReference type="InterPro" id="IPR000547">
    <property type="entry name" value="Clathrin_H-chain/VPS_repeat"/>
</dbReference>
<comment type="caution">
    <text evidence="3">The sequence shown here is derived from an EMBL/GenBank/DDBJ whole genome shotgun (WGS) entry which is preliminary data.</text>
</comment>
<dbReference type="InterPro" id="IPR032914">
    <property type="entry name" value="Vam6/VPS39/TRAP1"/>
</dbReference>
<proteinExistence type="predicted"/>
<dbReference type="FunCoup" id="A0A151ZEG4">
    <property type="interactions" value="1012"/>
</dbReference>
<dbReference type="Proteomes" id="UP000076078">
    <property type="component" value="Unassembled WGS sequence"/>
</dbReference>
<name>A0A151ZEG4_TIELA</name>
<reference evidence="3 4" key="1">
    <citation type="submission" date="2015-12" db="EMBL/GenBank/DDBJ databases">
        <title>Dictyostelia acquired genes for synthesis and detection of signals that induce cell-type specialization by lateral gene transfer from prokaryotes.</title>
        <authorList>
            <person name="Gloeckner G."/>
            <person name="Schaap P."/>
        </authorList>
    </citation>
    <scope>NUCLEOTIDE SEQUENCE [LARGE SCALE GENOMIC DNA]</scope>
    <source>
        <strain evidence="3 4">TK</strain>
    </source>
</reference>
<dbReference type="PROSITE" id="PS50236">
    <property type="entry name" value="CHCR"/>
    <property type="match status" value="1"/>
</dbReference>
<evidence type="ECO:0000256" key="1">
    <source>
        <dbReference type="PROSITE-ProRule" id="PRU01006"/>
    </source>
</evidence>
<dbReference type="EMBL" id="LODT01000029">
    <property type="protein sequence ID" value="KYQ92348.1"/>
    <property type="molecule type" value="Genomic_DNA"/>
</dbReference>
<keyword evidence="4" id="KW-1185">Reference proteome</keyword>
<evidence type="ECO:0000313" key="3">
    <source>
        <dbReference type="EMBL" id="KYQ92348.1"/>
    </source>
</evidence>
<dbReference type="InParanoid" id="A0A151ZEG4"/>
<dbReference type="OrthoDB" id="5325112at2759"/>
<dbReference type="PANTHER" id="PTHR12894">
    <property type="entry name" value="CNH DOMAIN CONTAINING"/>
    <property type="match status" value="1"/>
</dbReference>
<dbReference type="InterPro" id="IPR019452">
    <property type="entry name" value="VPS39/TGF_beta_rcpt-assoc_1"/>
</dbReference>
<dbReference type="Pfam" id="PF10367">
    <property type="entry name" value="zf-Vps39_C"/>
    <property type="match status" value="1"/>
</dbReference>
<dbReference type="GO" id="GO:0034058">
    <property type="term" value="P:endosomal vesicle fusion"/>
    <property type="evidence" value="ECO:0007669"/>
    <property type="project" value="TreeGrafter"/>
</dbReference>
<accession>A0A151ZEG4</accession>
<dbReference type="InterPro" id="IPR019453">
    <property type="entry name" value="VPS39/TGFA1_Znf"/>
</dbReference>
<dbReference type="Pfam" id="PF10366">
    <property type="entry name" value="Vps39_1"/>
    <property type="match status" value="1"/>
</dbReference>
<sequence length="864" mass="98982">MNSFTSHNLLSINQKIECIDTWEFRGKKSLFLGTAEGYLLVYEVTENVSPQGNVTFSLNLKDTKTISKKPITQMNLFEHYNIIVILTDNEIRVYNLITWALISNLVKAKGCNVYATSYQPGISLSLAAAVKKKVITYMYDGMEFIESKEFNIPDVAKNIDYRLDSIVVCFKKSYVIIDTQTGQSINKDADKLSFITFIQDEEFLIVRSNMAFFIGLEGQPNRKFSLTWSDSPISMAIQYPFAISLEAKHVEIQIVPEVNSKPITQTLMLPGCKSITSKKDIYISSASTVWRLEPLPILELVDQLVSKHEYEIAIGLLSKQQNQDAQTPPGTITIREKTTQIKSSAAYYLFSKEQFGSAMEYFISAQVDPIKVVSLFPALLPQILQDKLSVPFHVREIEKNMQAIREFQLYLTSIRKELQAPKPPYNFQPPELLNSGYDLPTLIDTTLLKVYIKTNPNLISNLVNLKKHFCHIEESQRVLLEEKKIIELVYLYKSKGMHREALTLLAQYYPPNDTIQYLCSLGKQYISIILEHSRWVLQKCPKDALAIFTTERRDDPLPPDQIIQHLRTLAPTYLLDYLEYIINDPMYPDKTPEIHNDLVFEYLNSIRPLIESPMFPRVPGEIQAGQEPGLLGTLRTKLINFLQTSKFYQPEKMLSRFPNNDLFEERAILLSKIGRHEQALAIYAHRLKNFAMAEEYCDKHYNKDSEEARDVYLSLLNVYLKQQPLSGAPSSTSGPEQLIGPAMNLLYKHYRSINISKALQLLPTNIPIDQLYPFFESVIRDNTKTKRDNQIVKNLFKSEHYKIKEELIHLQSGIIKITDDLNCPVCGKKFLGTQAFAALPTGVAVHYVCFKQDIQRSTSNTNFK</sequence>
<protein>
    <submittedName>
        <fullName evidence="3">Tetratricopeptide-like helical domain-containing protein (TPR)</fullName>
    </submittedName>
</protein>
<dbReference type="GO" id="GO:0006914">
    <property type="term" value="P:autophagy"/>
    <property type="evidence" value="ECO:0007669"/>
    <property type="project" value="TreeGrafter"/>
</dbReference>
<dbReference type="PANTHER" id="PTHR12894:SF33">
    <property type="entry name" value="TETRATRICOPEPTIDE-LIKE HELICAL DOMAIN-CONTAINING PROTEIN"/>
    <property type="match status" value="1"/>
</dbReference>
<evidence type="ECO:0000259" key="2">
    <source>
        <dbReference type="PROSITE" id="PS50219"/>
    </source>
</evidence>
<dbReference type="GO" id="GO:0016020">
    <property type="term" value="C:membrane"/>
    <property type="evidence" value="ECO:0007669"/>
    <property type="project" value="TreeGrafter"/>
</dbReference>
<dbReference type="GO" id="GO:0006886">
    <property type="term" value="P:intracellular protein transport"/>
    <property type="evidence" value="ECO:0007669"/>
    <property type="project" value="UniProtKB-UniRule"/>
</dbReference>
<feature type="domain" description="CNH" evidence="2">
    <location>
        <begin position="13"/>
        <end position="282"/>
    </location>
</feature>
<feature type="repeat" description="CHCR" evidence="1">
    <location>
        <begin position="547"/>
        <end position="728"/>
    </location>
</feature>
<dbReference type="PROSITE" id="PS50219">
    <property type="entry name" value="CNH"/>
    <property type="match status" value="1"/>
</dbReference>
<dbReference type="Pfam" id="PF00780">
    <property type="entry name" value="CNH"/>
    <property type="match status" value="1"/>
</dbReference>
<dbReference type="GO" id="GO:0005737">
    <property type="term" value="C:cytoplasm"/>
    <property type="evidence" value="ECO:0007669"/>
    <property type="project" value="TreeGrafter"/>
</dbReference>
<dbReference type="SUPFAM" id="SSF50978">
    <property type="entry name" value="WD40 repeat-like"/>
    <property type="match status" value="1"/>
</dbReference>
<dbReference type="InterPro" id="IPR036322">
    <property type="entry name" value="WD40_repeat_dom_sf"/>
</dbReference>
<dbReference type="AlphaFoldDB" id="A0A151ZEG4"/>
<dbReference type="SMART" id="SM00036">
    <property type="entry name" value="CNH"/>
    <property type="match status" value="1"/>
</dbReference>
<evidence type="ECO:0000313" key="4">
    <source>
        <dbReference type="Proteomes" id="UP000076078"/>
    </source>
</evidence>